<reference evidence="1 2" key="1">
    <citation type="submission" date="2017-04" db="EMBL/GenBank/DDBJ databases">
        <title>Draft Aigarchaeota genome from a New Zealand hot spring.</title>
        <authorList>
            <person name="Reysenbach A.-L."/>
            <person name="Donaho J.A."/>
            <person name="Gerhart J."/>
            <person name="Kelley J.F."/>
            <person name="Kouba K."/>
            <person name="Podar M."/>
            <person name="Stott M."/>
        </authorList>
    </citation>
    <scope>NUCLEOTIDE SEQUENCE [LARGE SCALE GENOMIC DNA]</scope>
    <source>
        <strain evidence="1">NZ13_MG1</strain>
    </source>
</reference>
<gene>
    <name evidence="1" type="ORF">B9J98_08405</name>
</gene>
<dbReference type="EMBL" id="NDWU01000039">
    <property type="protein sequence ID" value="PUA30975.1"/>
    <property type="molecule type" value="Genomic_DNA"/>
</dbReference>
<organism evidence="1 2">
    <name type="scientific">Candidatus Terraquivivens tikiterensis</name>
    <dbReference type="NCBI Taxonomy" id="1980982"/>
    <lineage>
        <taxon>Archaea</taxon>
        <taxon>Nitrososphaerota</taxon>
        <taxon>Candidatus Wolframiiraptoraceae</taxon>
        <taxon>Candidatus Terraquivivens</taxon>
    </lineage>
</organism>
<proteinExistence type="predicted"/>
<comment type="caution">
    <text evidence="1">The sequence shown here is derived from an EMBL/GenBank/DDBJ whole genome shotgun (WGS) entry which is preliminary data.</text>
</comment>
<sequence>VWAKYIDIRPLVDEIKKYLSRAENLYVYFMIKQEDFKKVLDEVSGYLGYTPKEVEFLMKITELERAYRAWTELIGTVERLVTLSEYSPKASKYALGKLYAMIDALPLSPTEKQELKEIWEEYIRVRPVKSEVERYITDLINLYVEGLISDLDFGKELESLKRWGLSDDEITFYKAIAGARKARKLKIPVAYGE</sequence>
<accession>A0A2R7Y0C2</accession>
<evidence type="ECO:0000313" key="2">
    <source>
        <dbReference type="Proteomes" id="UP000244066"/>
    </source>
</evidence>
<feature type="non-terminal residue" evidence="1">
    <location>
        <position position="1"/>
    </location>
</feature>
<dbReference type="Proteomes" id="UP000244066">
    <property type="component" value="Unassembled WGS sequence"/>
</dbReference>
<name>A0A2R7Y0C2_9ARCH</name>
<dbReference type="AlphaFoldDB" id="A0A2R7Y0C2"/>
<protein>
    <submittedName>
        <fullName evidence="1">Uncharacterized protein</fullName>
    </submittedName>
</protein>
<evidence type="ECO:0000313" key="1">
    <source>
        <dbReference type="EMBL" id="PUA30975.1"/>
    </source>
</evidence>